<proteinExistence type="predicted"/>
<dbReference type="PANTHER" id="PTHR43664:SF1">
    <property type="entry name" value="BETA-METHYLMALYL-COA DEHYDRATASE"/>
    <property type="match status" value="1"/>
</dbReference>
<dbReference type="PANTHER" id="PTHR43664">
    <property type="entry name" value="MONOAMINE OXIDASE-RELATED"/>
    <property type="match status" value="1"/>
</dbReference>
<dbReference type="Proteomes" id="UP000766595">
    <property type="component" value="Unassembled WGS sequence"/>
</dbReference>
<keyword evidence="3" id="KW-1185">Reference proteome</keyword>
<evidence type="ECO:0000313" key="2">
    <source>
        <dbReference type="EMBL" id="MBT9292898.1"/>
    </source>
</evidence>
<feature type="domain" description="MaoC-like" evidence="1">
    <location>
        <begin position="8"/>
        <end position="105"/>
    </location>
</feature>
<reference evidence="2 3" key="1">
    <citation type="submission" date="2021-06" db="EMBL/GenBank/DDBJ databases">
        <authorList>
            <person name="Grouzdev D.S."/>
            <person name="Koziaeva V."/>
        </authorList>
    </citation>
    <scope>NUCLEOTIDE SEQUENCE [LARGE SCALE GENOMIC DNA]</scope>
    <source>
        <strain evidence="2 3">22</strain>
    </source>
</reference>
<name>A0A947D9E7_9HYPH</name>
<evidence type="ECO:0000259" key="1">
    <source>
        <dbReference type="Pfam" id="PF01575"/>
    </source>
</evidence>
<dbReference type="SUPFAM" id="SSF54637">
    <property type="entry name" value="Thioesterase/thiol ester dehydrase-isomerase"/>
    <property type="match status" value="1"/>
</dbReference>
<protein>
    <submittedName>
        <fullName evidence="2">MaoC family dehydratase N-terminal domain-containing protein</fullName>
    </submittedName>
</protein>
<dbReference type="AlphaFoldDB" id="A0A947D9E7"/>
<dbReference type="InterPro" id="IPR052342">
    <property type="entry name" value="MCH/BMMD"/>
</dbReference>
<dbReference type="Gene3D" id="3.10.129.10">
    <property type="entry name" value="Hotdog Thioesterase"/>
    <property type="match status" value="1"/>
</dbReference>
<dbReference type="Pfam" id="PF01575">
    <property type="entry name" value="MaoC_dehydratas"/>
    <property type="match status" value="1"/>
</dbReference>
<accession>A0A947D9E7</accession>
<evidence type="ECO:0000313" key="3">
    <source>
        <dbReference type="Proteomes" id="UP000766595"/>
    </source>
</evidence>
<organism evidence="2 3">
    <name type="scientific">Prosthecodimorpha staleyi</name>
    <dbReference type="NCBI Taxonomy" id="2840188"/>
    <lineage>
        <taxon>Bacteria</taxon>
        <taxon>Pseudomonadati</taxon>
        <taxon>Pseudomonadota</taxon>
        <taxon>Alphaproteobacteria</taxon>
        <taxon>Hyphomicrobiales</taxon>
        <taxon>Ancalomicrobiaceae</taxon>
        <taxon>Prosthecodimorpha</taxon>
    </lineage>
</organism>
<dbReference type="EMBL" id="JAHHZF010000016">
    <property type="protein sequence ID" value="MBT9292898.1"/>
    <property type="molecule type" value="Genomic_DNA"/>
</dbReference>
<dbReference type="InterPro" id="IPR029069">
    <property type="entry name" value="HotDog_dom_sf"/>
</dbReference>
<comment type="caution">
    <text evidence="2">The sequence shown here is derived from an EMBL/GenBank/DDBJ whole genome shotgun (WGS) entry which is preliminary data.</text>
</comment>
<dbReference type="RefSeq" id="WP_261971398.1">
    <property type="nucleotide sequence ID" value="NZ_JAHHZF010000016.1"/>
</dbReference>
<sequence>MTQPPLEIGKTYLTPGRTVGEGDITLFAGLVGDFTPVHMDADYCSRTSFGSRIAHGPLTMATAIGLFTHVGVLGERVVALLNLNWDFSAPVRIGDTIRAEVTIEALRPTSKGGRHVCSLLFRVLNQTGAEIQRGTMKVLLQGL</sequence>
<gene>
    <name evidence="2" type="ORF">KL771_25780</name>
</gene>
<dbReference type="InterPro" id="IPR002539">
    <property type="entry name" value="MaoC-like_dom"/>
</dbReference>